<evidence type="ECO:0000313" key="3">
    <source>
        <dbReference type="Proteomes" id="UP000011885"/>
    </source>
</evidence>
<proteinExistence type="predicted"/>
<accession>M5TWA4</accession>
<organism evidence="2 3">
    <name type="scientific">Rhodopirellula sallentina SM41</name>
    <dbReference type="NCBI Taxonomy" id="1263870"/>
    <lineage>
        <taxon>Bacteria</taxon>
        <taxon>Pseudomonadati</taxon>
        <taxon>Planctomycetota</taxon>
        <taxon>Planctomycetia</taxon>
        <taxon>Pirellulales</taxon>
        <taxon>Pirellulaceae</taxon>
        <taxon>Rhodopirellula</taxon>
    </lineage>
</organism>
<dbReference type="Proteomes" id="UP000011885">
    <property type="component" value="Unassembled WGS sequence"/>
</dbReference>
<protein>
    <submittedName>
        <fullName evidence="2">Putative secreted protein</fullName>
    </submittedName>
</protein>
<comment type="caution">
    <text evidence="2">The sequence shown here is derived from an EMBL/GenBank/DDBJ whole genome shotgun (WGS) entry which is preliminary data.</text>
</comment>
<feature type="signal peptide" evidence="1">
    <location>
        <begin position="1"/>
        <end position="21"/>
    </location>
</feature>
<sequence>MRQLTHCVAFCCGLIATIASGQESVSIATPDRFPDPKTSRYISGELTMVDHVNRMGILRGDRLDSQIKYHQDLPLKFSMLPYGSIFYRGAPASLADIPIGTHLHGWFHLGTGGEFEVKLKETDYAATVSNQPIDRSPDSPWNQVLRLEDDFTFYLRQQVGWEIQSIDESQKQLVARRVPIPENTQLSELAGYPTAEGLHGEQTFDYTVATRVWKQNQIASTEDLQVGQVVRYNLTWATMYGPGRLTDIWIDPESRATASLQQRQQFEQFTMDRGFPGMVTDIEYQTKGEGVVTVHLYAGFDSKHLPLFPIKRNARVIVAESTLRTYDASNDGQFVHVTQWIDNNASNANHPLAPGSSGWVIRFQMKQLLEGIRPGRTVRLKSNEWTRHALPREEKLSPFDLRPIVLLPPTE</sequence>
<dbReference type="PATRIC" id="fig|1263870.3.peg.5363"/>
<dbReference type="AlphaFoldDB" id="M5TWA4"/>
<name>M5TWA4_9BACT</name>
<keyword evidence="1" id="KW-0732">Signal</keyword>
<dbReference type="OrthoDB" id="247927at2"/>
<dbReference type="RefSeq" id="WP_008684813.1">
    <property type="nucleotide sequence ID" value="NZ_ANOH01000349.1"/>
</dbReference>
<gene>
    <name evidence="2" type="ORF">RSSM_05071</name>
</gene>
<reference evidence="2 3" key="1">
    <citation type="journal article" date="2013" name="Mar. Genomics">
        <title>Expression of sulfatases in Rhodopirellula baltica and the diversity of sulfatases in the genus Rhodopirellula.</title>
        <authorList>
            <person name="Wegner C.E."/>
            <person name="Richter-Heitmann T."/>
            <person name="Klindworth A."/>
            <person name="Klockow C."/>
            <person name="Richter M."/>
            <person name="Achstetter T."/>
            <person name="Glockner F.O."/>
            <person name="Harder J."/>
        </authorList>
    </citation>
    <scope>NUCLEOTIDE SEQUENCE [LARGE SCALE GENOMIC DNA]</scope>
    <source>
        <strain evidence="2 3">SM41</strain>
    </source>
</reference>
<dbReference type="EMBL" id="ANOH01000349">
    <property type="protein sequence ID" value="EMI53492.1"/>
    <property type="molecule type" value="Genomic_DNA"/>
</dbReference>
<keyword evidence="3" id="KW-1185">Reference proteome</keyword>
<feature type="chain" id="PRO_5004072617" evidence="1">
    <location>
        <begin position="22"/>
        <end position="411"/>
    </location>
</feature>
<evidence type="ECO:0000256" key="1">
    <source>
        <dbReference type="SAM" id="SignalP"/>
    </source>
</evidence>
<evidence type="ECO:0000313" key="2">
    <source>
        <dbReference type="EMBL" id="EMI53492.1"/>
    </source>
</evidence>